<dbReference type="GO" id="GO:0005739">
    <property type="term" value="C:mitochondrion"/>
    <property type="evidence" value="ECO:0007669"/>
    <property type="project" value="TreeGrafter"/>
</dbReference>
<dbReference type="InterPro" id="IPR011990">
    <property type="entry name" value="TPR-like_helical_dom_sf"/>
</dbReference>
<dbReference type="InterPro" id="IPR033443">
    <property type="entry name" value="PROP1-like_PPR_dom"/>
</dbReference>
<dbReference type="Pfam" id="PF01535">
    <property type="entry name" value="PPR"/>
    <property type="match status" value="2"/>
</dbReference>
<comment type="caution">
    <text evidence="5">The sequence shown here is derived from an EMBL/GenBank/DDBJ whole genome shotgun (WGS) entry which is preliminary data.</text>
</comment>
<evidence type="ECO:0000313" key="5">
    <source>
        <dbReference type="EMBL" id="CAH3152703.1"/>
    </source>
</evidence>
<dbReference type="GO" id="GO:0005634">
    <property type="term" value="C:nucleus"/>
    <property type="evidence" value="ECO:0007669"/>
    <property type="project" value="TreeGrafter"/>
</dbReference>
<keyword evidence="6" id="KW-1185">Reference proteome</keyword>
<dbReference type="GO" id="GO:0070129">
    <property type="term" value="P:regulation of mitochondrial translation"/>
    <property type="evidence" value="ECO:0007669"/>
    <property type="project" value="TreeGrafter"/>
</dbReference>
<feature type="repeat" description="PPR" evidence="2">
    <location>
        <begin position="169"/>
        <end position="203"/>
    </location>
</feature>
<evidence type="ECO:0000259" key="4">
    <source>
        <dbReference type="Pfam" id="PF17177"/>
    </source>
</evidence>
<feature type="compositionally biased region" description="Polar residues" evidence="3">
    <location>
        <begin position="1046"/>
        <end position="1055"/>
    </location>
</feature>
<sequence>MAALLRLGAGRACRLLAANAIRNPSIYQRNLAVLHKEHILKACIPRFSASRYLSSESTASEAVEETAEIERNSVTKDLKEFQNAREKRSNAPVTRYDRDKRQLGTIIVKKILLRTFESILQNEGQLTPLQAYQVIRNCGSQLLYERPEKRVELAHYMWDKIIETGTQPDETLYNALLSVYVQNSYIFNPLEVLEEMELRNVDPNRATLLLLMQGFAEKGDVEGTFKMLEYIKDSKMLLTEEVYSALVTAYGRTGDIESAKGVFDLMRENKLEPDINSYTALLVVHAEAGNVEGIMETLQEMQENKVYPNKRVFLVLLDTLSKRGHSAIMKELLEAPLVMGFVEKNLREFMITVTTRGEINTAFLLLGYMPQPTNAFGQTLVDSNERVLLRNTILSGQGMDVIMITIREMDRLGIFETKKLYEQALDFSYHARNPELSVVLLQEMLEKGIPVRNHYFFPPLAIYANRKDSKGAQDVCALMMKHGLTPDGKILKYYVESLNESSEKDIQAVITLSEGLPTTRYTITTIAQLFMMIGHLDKVEKTIELAEKEGVNLGAIAMAFEGYILSKAFDPKEAVKILEMLDKKDITATKRILERLRQTDPDSAVEDATFVKLILEAGLSHHLESQTYTLLMQQLAEFKLSQEFYELLRVMKEYEVPLTFHQYRPMLRIMAFDGKAEAAQFCFDKLKEETEPSGLDYCRLIEAYGRCPDKGIRGGLTDEKAIKKIKDLYGELSFKAVKLTKFAKGVVYTAFLRSGDVEQAEEIKSIHGEGYPVFLVTNEFIKAYAERGDVKKTLEYFERVKEISTKKDLPPFVYNQLVYCYGFHGDTDSQMKVLAEMEEKGVRKLPKTFSSVIFSFCRKSDVKSALEIFGQAKEEGPFVSQGSALRLLNTMAKTGQTEKFDSVLEDCLHHSVKAVEIPTEAREMIRGLVFACVHAGKTDLALKLMLENDVFLNANTLFKPARSAGWKGEVQALLNAIEFLKENNVSPKEMYFHLIRAHDFHRDLDAIKAVYNEVVEEGMEMSAHFHEMYNHIMIKYSERLPSSEYNQTASATQTEIDVDDESDFSSDEEGAHIQEFERETPDSEDSNKDIDEMNDPK</sequence>
<evidence type="ECO:0000313" key="6">
    <source>
        <dbReference type="Proteomes" id="UP001159428"/>
    </source>
</evidence>
<dbReference type="InterPro" id="IPR033490">
    <property type="entry name" value="LRP130"/>
</dbReference>
<dbReference type="AlphaFoldDB" id="A0AAU9XN12"/>
<dbReference type="GO" id="GO:0003730">
    <property type="term" value="F:mRNA 3'-UTR binding"/>
    <property type="evidence" value="ECO:0007669"/>
    <property type="project" value="TreeGrafter"/>
</dbReference>
<dbReference type="Pfam" id="PF17177">
    <property type="entry name" value="PPR_long"/>
    <property type="match status" value="1"/>
</dbReference>
<feature type="compositionally biased region" description="Basic and acidic residues" evidence="3">
    <location>
        <begin position="1069"/>
        <end position="1097"/>
    </location>
</feature>
<dbReference type="NCBIfam" id="TIGR00756">
    <property type="entry name" value="PPR"/>
    <property type="match status" value="2"/>
</dbReference>
<protein>
    <recommendedName>
        <fullName evidence="4">PROP1-like PPR domain-containing protein</fullName>
    </recommendedName>
</protein>
<feature type="repeat" description="PPR" evidence="2">
    <location>
        <begin position="810"/>
        <end position="844"/>
    </location>
</feature>
<reference evidence="5 6" key="1">
    <citation type="submission" date="2022-05" db="EMBL/GenBank/DDBJ databases">
        <authorList>
            <consortium name="Genoscope - CEA"/>
            <person name="William W."/>
        </authorList>
    </citation>
    <scope>NUCLEOTIDE SEQUENCE [LARGE SCALE GENOMIC DNA]</scope>
</reference>
<feature type="repeat" description="PPR" evidence="2">
    <location>
        <begin position="274"/>
        <end position="308"/>
    </location>
</feature>
<evidence type="ECO:0000256" key="1">
    <source>
        <dbReference type="ARBA" id="ARBA00022737"/>
    </source>
</evidence>
<dbReference type="PANTHER" id="PTHR46669:SF1">
    <property type="entry name" value="LEUCINE-RICH PPR MOTIF-CONTAINING PROTEIN, MITOCHONDRIAL"/>
    <property type="match status" value="1"/>
</dbReference>
<name>A0AAU9XN12_9CNID</name>
<feature type="compositionally biased region" description="Acidic residues" evidence="3">
    <location>
        <begin position="1056"/>
        <end position="1068"/>
    </location>
</feature>
<organism evidence="5 6">
    <name type="scientific">Pocillopora meandrina</name>
    <dbReference type="NCBI Taxonomy" id="46732"/>
    <lineage>
        <taxon>Eukaryota</taxon>
        <taxon>Metazoa</taxon>
        <taxon>Cnidaria</taxon>
        <taxon>Anthozoa</taxon>
        <taxon>Hexacorallia</taxon>
        <taxon>Scleractinia</taxon>
        <taxon>Astrocoeniina</taxon>
        <taxon>Pocilloporidae</taxon>
        <taxon>Pocillopora</taxon>
    </lineage>
</organism>
<feature type="domain" description="PROP1-like PPR" evidence="4">
    <location>
        <begin position="156"/>
        <end position="304"/>
    </location>
</feature>
<feature type="repeat" description="PPR" evidence="2">
    <location>
        <begin position="239"/>
        <end position="273"/>
    </location>
</feature>
<keyword evidence="1" id="KW-0677">Repeat</keyword>
<dbReference type="InterPro" id="IPR002885">
    <property type="entry name" value="PPR_rpt"/>
</dbReference>
<gene>
    <name evidence="5" type="ORF">PMEA_00026803</name>
</gene>
<dbReference type="PROSITE" id="PS51375">
    <property type="entry name" value="PPR"/>
    <property type="match status" value="4"/>
</dbReference>
<evidence type="ECO:0000256" key="2">
    <source>
        <dbReference type="PROSITE-ProRule" id="PRU00708"/>
    </source>
</evidence>
<accession>A0AAU9XN12</accession>
<dbReference type="Proteomes" id="UP001159428">
    <property type="component" value="Unassembled WGS sequence"/>
</dbReference>
<feature type="region of interest" description="Disordered" evidence="3">
    <location>
        <begin position="1046"/>
        <end position="1097"/>
    </location>
</feature>
<dbReference type="PANTHER" id="PTHR46669">
    <property type="entry name" value="LEUCINE-RICH PPR MOTIF-CONTAINING PROTEIN, MITOCHONDRIAL"/>
    <property type="match status" value="1"/>
</dbReference>
<dbReference type="EMBL" id="CALNXJ010000051">
    <property type="protein sequence ID" value="CAH3152703.1"/>
    <property type="molecule type" value="Genomic_DNA"/>
</dbReference>
<evidence type="ECO:0000256" key="3">
    <source>
        <dbReference type="SAM" id="MobiDB-lite"/>
    </source>
</evidence>
<proteinExistence type="predicted"/>
<dbReference type="Gene3D" id="1.25.40.10">
    <property type="entry name" value="Tetratricopeptide repeat domain"/>
    <property type="match status" value="3"/>
</dbReference>